<reference evidence="3 4" key="1">
    <citation type="submission" date="2023-03" db="EMBL/GenBank/DDBJ databases">
        <title>Genome sequence of Microbacterium sp. KACC 23027.</title>
        <authorList>
            <person name="Kim S."/>
            <person name="Heo J."/>
            <person name="Kwon S.-W."/>
        </authorList>
    </citation>
    <scope>NUCLEOTIDE SEQUENCE [LARGE SCALE GENOMIC DNA]</scope>
    <source>
        <strain evidence="3 4">KACC 23027</strain>
    </source>
</reference>
<feature type="region of interest" description="Disordered" evidence="1">
    <location>
        <begin position="16"/>
        <end position="78"/>
    </location>
</feature>
<feature type="compositionally biased region" description="Polar residues" evidence="1">
    <location>
        <begin position="41"/>
        <end position="58"/>
    </location>
</feature>
<evidence type="ECO:0000256" key="1">
    <source>
        <dbReference type="SAM" id="MobiDB-lite"/>
    </source>
</evidence>
<evidence type="ECO:0000256" key="2">
    <source>
        <dbReference type="SAM" id="Phobius"/>
    </source>
</evidence>
<keyword evidence="2" id="KW-1133">Transmembrane helix</keyword>
<gene>
    <name evidence="3" type="ORF">PU630_12685</name>
</gene>
<name>A0ABY8BW14_9MICO</name>
<feature type="transmembrane region" description="Helical" evidence="2">
    <location>
        <begin position="118"/>
        <end position="143"/>
    </location>
</feature>
<keyword evidence="4" id="KW-1185">Reference proteome</keyword>
<evidence type="ECO:0000313" key="3">
    <source>
        <dbReference type="EMBL" id="WEG08090.1"/>
    </source>
</evidence>
<organism evidence="3 4">
    <name type="scientific">Microbacterium horticulturae</name>
    <dbReference type="NCBI Taxonomy" id="3028316"/>
    <lineage>
        <taxon>Bacteria</taxon>
        <taxon>Bacillati</taxon>
        <taxon>Actinomycetota</taxon>
        <taxon>Actinomycetes</taxon>
        <taxon>Micrococcales</taxon>
        <taxon>Microbacteriaceae</taxon>
        <taxon>Microbacterium</taxon>
    </lineage>
</organism>
<sequence>MDDDDLEELRMLRARAYGPSADIHDDASALQRLHDLEATARESTTGTNTPRESTSGQSAAPIPPHPGPPPPLPADLRRVPSAPRARLTEPAVTIAGAPAAASRPRVAPRRWYLSRGFAVLWVVSLVAVASVAAGMTFAAAWIMPISRQGNAQQIAVLRPDPDFVWAPMFESHDGASGFTFHGISIIGGGGDLFSSGPDAAPCVLAYVAGNVDDQTGIDGPAWSACGAGTFPPTVQFAVDETLPQELRDTVGDDVAVQFVLDGERLAVFTAPLIAAAPSATD</sequence>
<feature type="compositionally biased region" description="Basic and acidic residues" evidence="1">
    <location>
        <begin position="22"/>
        <end position="40"/>
    </location>
</feature>
<keyword evidence="2" id="KW-0812">Transmembrane</keyword>
<dbReference type="EMBL" id="CP119108">
    <property type="protein sequence ID" value="WEG08090.1"/>
    <property type="molecule type" value="Genomic_DNA"/>
</dbReference>
<protein>
    <submittedName>
        <fullName evidence="3">Uncharacterized protein</fullName>
    </submittedName>
</protein>
<dbReference type="Proteomes" id="UP001214553">
    <property type="component" value="Chromosome"/>
</dbReference>
<keyword evidence="2" id="KW-0472">Membrane</keyword>
<proteinExistence type="predicted"/>
<feature type="compositionally biased region" description="Pro residues" evidence="1">
    <location>
        <begin position="61"/>
        <end position="73"/>
    </location>
</feature>
<accession>A0ABY8BW14</accession>
<dbReference type="RefSeq" id="WP_275277428.1">
    <property type="nucleotide sequence ID" value="NZ_CP119108.1"/>
</dbReference>
<evidence type="ECO:0000313" key="4">
    <source>
        <dbReference type="Proteomes" id="UP001214553"/>
    </source>
</evidence>